<proteinExistence type="predicted"/>
<gene>
    <name evidence="2" type="ORF">HJG63_011281</name>
</gene>
<dbReference type="EMBL" id="JACASE010000005">
    <property type="protein sequence ID" value="KAF6465913.1"/>
    <property type="molecule type" value="Genomic_DNA"/>
</dbReference>
<feature type="transmembrane region" description="Helical" evidence="1">
    <location>
        <begin position="40"/>
        <end position="61"/>
    </location>
</feature>
<dbReference type="AlphaFoldDB" id="A0A7J8H0T5"/>
<reference evidence="2 3" key="1">
    <citation type="journal article" date="2020" name="Nature">
        <title>Six reference-quality genomes reveal evolution of bat adaptations.</title>
        <authorList>
            <person name="Jebb D."/>
            <person name="Huang Z."/>
            <person name="Pippel M."/>
            <person name="Hughes G.M."/>
            <person name="Lavrichenko K."/>
            <person name="Devanna P."/>
            <person name="Winkler S."/>
            <person name="Jermiin L.S."/>
            <person name="Skirmuntt E.C."/>
            <person name="Katzourakis A."/>
            <person name="Burkitt-Gray L."/>
            <person name="Ray D.A."/>
            <person name="Sullivan K.A.M."/>
            <person name="Roscito J.G."/>
            <person name="Kirilenko B.M."/>
            <person name="Davalos L.M."/>
            <person name="Corthals A.P."/>
            <person name="Power M.L."/>
            <person name="Jones G."/>
            <person name="Ransome R.D."/>
            <person name="Dechmann D.K.N."/>
            <person name="Locatelli A.G."/>
            <person name="Puechmaille S.J."/>
            <person name="Fedrigo O."/>
            <person name="Jarvis E.D."/>
            <person name="Hiller M."/>
            <person name="Vernes S.C."/>
            <person name="Myers E.W."/>
            <person name="Teeling E.C."/>
        </authorList>
    </citation>
    <scope>NUCLEOTIDE SEQUENCE [LARGE SCALE GENOMIC DNA]</scope>
    <source>
        <strain evidence="2">MRouAeg1</strain>
        <tissue evidence="2">Muscle</tissue>
    </source>
</reference>
<comment type="caution">
    <text evidence="2">The sequence shown here is derived from an EMBL/GenBank/DDBJ whole genome shotgun (WGS) entry which is preliminary data.</text>
</comment>
<keyword evidence="1" id="KW-0472">Membrane</keyword>
<evidence type="ECO:0000256" key="1">
    <source>
        <dbReference type="SAM" id="Phobius"/>
    </source>
</evidence>
<protein>
    <submittedName>
        <fullName evidence="2">Uncharacterized protein</fullName>
    </submittedName>
</protein>
<evidence type="ECO:0000313" key="3">
    <source>
        <dbReference type="Proteomes" id="UP000593571"/>
    </source>
</evidence>
<evidence type="ECO:0000313" key="2">
    <source>
        <dbReference type="EMBL" id="KAF6465913.1"/>
    </source>
</evidence>
<sequence>MLMSLRHSLFPSACLTSGSLCDLYWIYVETSKATSVVLDFLSFSCSFMWIFFFSTFFILLLNSQHNVHFYRISDILNFSLLSSVTLVNPQPLQFFLSSPMGCYSKLHLTLFFSQSSPLKRHINPIASTINSMQMNAKYVFLVFFQTQDLQSY</sequence>
<organism evidence="2 3">
    <name type="scientific">Rousettus aegyptiacus</name>
    <name type="common">Egyptian fruit bat</name>
    <name type="synonym">Pteropus aegyptiacus</name>
    <dbReference type="NCBI Taxonomy" id="9407"/>
    <lineage>
        <taxon>Eukaryota</taxon>
        <taxon>Metazoa</taxon>
        <taxon>Chordata</taxon>
        <taxon>Craniata</taxon>
        <taxon>Vertebrata</taxon>
        <taxon>Euteleostomi</taxon>
        <taxon>Mammalia</taxon>
        <taxon>Eutheria</taxon>
        <taxon>Laurasiatheria</taxon>
        <taxon>Chiroptera</taxon>
        <taxon>Yinpterochiroptera</taxon>
        <taxon>Pteropodoidea</taxon>
        <taxon>Pteropodidae</taxon>
        <taxon>Rousettinae</taxon>
        <taxon>Rousettus</taxon>
    </lineage>
</organism>
<keyword evidence="1" id="KW-1133">Transmembrane helix</keyword>
<dbReference type="Proteomes" id="UP000593571">
    <property type="component" value="Unassembled WGS sequence"/>
</dbReference>
<keyword evidence="1" id="KW-0812">Transmembrane</keyword>
<name>A0A7J8H0T5_ROUAE</name>
<accession>A0A7J8H0T5</accession>
<keyword evidence="3" id="KW-1185">Reference proteome</keyword>